<dbReference type="AlphaFoldDB" id="A0A978VEK9"/>
<comment type="caution">
    <text evidence="10">The sequence shown here is derived from an EMBL/GenBank/DDBJ whole genome shotgun (WGS) entry which is preliminary data.</text>
</comment>
<dbReference type="GO" id="GO:2000032">
    <property type="term" value="P:regulation of secondary shoot formation"/>
    <property type="evidence" value="ECO:0007669"/>
    <property type="project" value="TreeGrafter"/>
</dbReference>
<evidence type="ECO:0000313" key="11">
    <source>
        <dbReference type="Proteomes" id="UP000813462"/>
    </source>
</evidence>
<dbReference type="GO" id="GO:0003700">
    <property type="term" value="F:DNA-binding transcription factor activity"/>
    <property type="evidence" value="ECO:0007669"/>
    <property type="project" value="InterPro"/>
</dbReference>
<gene>
    <name evidence="10" type="ORF">FEM48_Zijuj05G0110500</name>
</gene>
<evidence type="ECO:0000256" key="7">
    <source>
        <dbReference type="SAM" id="MobiDB-lite"/>
    </source>
</evidence>
<name>A0A978VEK9_ZIZJJ</name>
<organism evidence="10 11">
    <name type="scientific">Ziziphus jujuba var. spinosa</name>
    <dbReference type="NCBI Taxonomy" id="714518"/>
    <lineage>
        <taxon>Eukaryota</taxon>
        <taxon>Viridiplantae</taxon>
        <taxon>Streptophyta</taxon>
        <taxon>Embryophyta</taxon>
        <taxon>Tracheophyta</taxon>
        <taxon>Spermatophyta</taxon>
        <taxon>Magnoliopsida</taxon>
        <taxon>eudicotyledons</taxon>
        <taxon>Gunneridae</taxon>
        <taxon>Pentapetalae</taxon>
        <taxon>rosids</taxon>
        <taxon>fabids</taxon>
        <taxon>Rosales</taxon>
        <taxon>Rhamnaceae</taxon>
        <taxon>Paliureae</taxon>
        <taxon>Ziziphus</taxon>
    </lineage>
</organism>
<dbReference type="SMR" id="A0A978VEK9"/>
<feature type="domain" description="TCP" evidence="8">
    <location>
        <begin position="165"/>
        <end position="223"/>
    </location>
</feature>
<reference evidence="10" key="1">
    <citation type="journal article" date="2021" name="Front. Plant Sci.">
        <title>Chromosome-Scale Genome Assembly for Chinese Sour Jujube and Insights Into Its Genome Evolution and Domestication Signature.</title>
        <authorList>
            <person name="Shen L.-Y."/>
            <person name="Luo H."/>
            <person name="Wang X.-L."/>
            <person name="Wang X.-M."/>
            <person name="Qiu X.-J."/>
            <person name="Liu H."/>
            <person name="Zhou S.-S."/>
            <person name="Jia K.-H."/>
            <person name="Nie S."/>
            <person name="Bao Y.-T."/>
            <person name="Zhang R.-G."/>
            <person name="Yun Q.-Z."/>
            <person name="Chai Y.-H."/>
            <person name="Lu J.-Y."/>
            <person name="Li Y."/>
            <person name="Zhao S.-W."/>
            <person name="Mao J.-F."/>
            <person name="Jia S.-G."/>
            <person name="Mao Y.-M."/>
        </authorList>
    </citation>
    <scope>NUCLEOTIDE SEQUENCE</scope>
    <source>
        <strain evidence="10">AT0</strain>
        <tissue evidence="10">Leaf</tissue>
    </source>
</reference>
<evidence type="ECO:0000256" key="4">
    <source>
        <dbReference type="ARBA" id="ARBA00023125"/>
    </source>
</evidence>
<feature type="compositionally biased region" description="Basic and acidic residues" evidence="7">
    <location>
        <begin position="306"/>
        <end position="330"/>
    </location>
</feature>
<feature type="region of interest" description="Disordered" evidence="7">
    <location>
        <begin position="227"/>
        <end position="247"/>
    </location>
</feature>
<dbReference type="GO" id="GO:0043565">
    <property type="term" value="F:sequence-specific DNA binding"/>
    <property type="evidence" value="ECO:0007669"/>
    <property type="project" value="TreeGrafter"/>
</dbReference>
<keyword evidence="5" id="KW-0804">Transcription</keyword>
<evidence type="ECO:0000256" key="1">
    <source>
        <dbReference type="ARBA" id="ARBA00004123"/>
    </source>
</evidence>
<dbReference type="PANTHER" id="PTHR31072">
    <property type="entry name" value="TRANSCRIPTION FACTOR TCP4-RELATED"/>
    <property type="match status" value="1"/>
</dbReference>
<keyword evidence="3" id="KW-0805">Transcription regulation</keyword>
<dbReference type="InterPro" id="IPR005333">
    <property type="entry name" value="Transcription_factor_TCP"/>
</dbReference>
<comment type="subcellular location">
    <subcellularLocation>
        <location evidence="1">Nucleus</location>
    </subcellularLocation>
</comment>
<feature type="compositionally biased region" description="Low complexity" evidence="7">
    <location>
        <begin position="232"/>
        <end position="247"/>
    </location>
</feature>
<dbReference type="GO" id="GO:0005634">
    <property type="term" value="C:nucleus"/>
    <property type="evidence" value="ECO:0007669"/>
    <property type="project" value="UniProtKB-SubCell"/>
</dbReference>
<evidence type="ECO:0000313" key="10">
    <source>
        <dbReference type="EMBL" id="KAH7528798.1"/>
    </source>
</evidence>
<dbReference type="PROSITE" id="PS51369">
    <property type="entry name" value="TCP"/>
    <property type="match status" value="1"/>
</dbReference>
<evidence type="ECO:0000259" key="8">
    <source>
        <dbReference type="PROSITE" id="PS51369"/>
    </source>
</evidence>
<sequence length="439" mass="49655">MMFPSNSCNGDDQAFFYRTFLTNNDTNNIIPNSKQQQQQQQDPLLPLPLPSPSSLSSFFYLPSPFEEEEEEVVHHDLLLQNQPDLVFQSHHELLASEKTVSNKSPTTTTSTMVEYSSSDVAAAMKTTTTMNIQNHIMTGREQNNVTELVQQQQLQQQIPRKRSCKRDRHSKINTARGPRDRRMRLSLEVARKFFGLQDMLGFDKASKTVAWLLIQAKSEIKKLARELKKQPSSCSAAGTKSSTTCSTSECEVVSGTDEVALIDGGDDDDDHHRRCGRKSSSSSAKEMMKKKKKSRQLSRKNAFDPLARESRDKARARARERTREREKLRRLVGGDESKVCDHEATNNNQENPCRLGSSWSPFEFETGEESGTQSQNMNPTNSLAEDMVDDDSLVIMQGKWSPSSIFNSLQSTGISQEHQFSDLQFFGKPWDICNTHNLC</sequence>
<evidence type="ECO:0000256" key="5">
    <source>
        <dbReference type="ARBA" id="ARBA00023163"/>
    </source>
</evidence>
<evidence type="ECO:0000256" key="3">
    <source>
        <dbReference type="ARBA" id="ARBA00023015"/>
    </source>
</evidence>
<protein>
    <submittedName>
        <fullName evidence="10">Uncharacterized protein</fullName>
    </submittedName>
</protein>
<dbReference type="EMBL" id="JAEACU010000005">
    <property type="protein sequence ID" value="KAH7528798.1"/>
    <property type="molecule type" value="Genomic_DNA"/>
</dbReference>
<feature type="domain" description="R" evidence="9">
    <location>
        <begin position="308"/>
        <end position="325"/>
    </location>
</feature>
<keyword evidence="2" id="KW-0217">Developmental protein</keyword>
<accession>A0A978VEK9</accession>
<keyword evidence="4" id="KW-0238">DNA-binding</keyword>
<evidence type="ECO:0000259" key="9">
    <source>
        <dbReference type="PROSITE" id="PS51370"/>
    </source>
</evidence>
<dbReference type="Proteomes" id="UP000813462">
    <property type="component" value="Unassembled WGS sequence"/>
</dbReference>
<dbReference type="OrthoDB" id="1896834at2759"/>
<evidence type="ECO:0000256" key="6">
    <source>
        <dbReference type="ARBA" id="ARBA00023242"/>
    </source>
</evidence>
<dbReference type="PANTHER" id="PTHR31072:SF226">
    <property type="entry name" value="TRANSCRIPTION FACTOR TCP18"/>
    <property type="match status" value="1"/>
</dbReference>
<dbReference type="Pfam" id="PF03634">
    <property type="entry name" value="TCP"/>
    <property type="match status" value="1"/>
</dbReference>
<dbReference type="PROSITE" id="PS51370">
    <property type="entry name" value="R"/>
    <property type="match status" value="1"/>
</dbReference>
<dbReference type="InterPro" id="IPR017888">
    <property type="entry name" value="CYC/TB1_R_domain"/>
</dbReference>
<proteinExistence type="predicted"/>
<dbReference type="InterPro" id="IPR017887">
    <property type="entry name" value="TF_TCP_subgr"/>
</dbReference>
<feature type="compositionally biased region" description="Basic residues" evidence="7">
    <location>
        <begin position="288"/>
        <end position="298"/>
    </location>
</feature>
<evidence type="ECO:0000256" key="2">
    <source>
        <dbReference type="ARBA" id="ARBA00022473"/>
    </source>
</evidence>
<feature type="region of interest" description="Disordered" evidence="7">
    <location>
        <begin position="261"/>
        <end position="330"/>
    </location>
</feature>
<keyword evidence="6" id="KW-0539">Nucleus</keyword>